<comment type="caution">
    <text evidence="1">The sequence shown here is derived from an EMBL/GenBank/DDBJ whole genome shotgun (WGS) entry which is preliminary data.</text>
</comment>
<evidence type="ECO:0000313" key="2">
    <source>
        <dbReference type="Proteomes" id="UP001221898"/>
    </source>
</evidence>
<sequence>MTGDEDFVNLLKQASPERILVHIFACEREGTVSTTWRDRVHFHGSMCLHMRTYLVAARPSLVRNSKDAAQKTSSKA</sequence>
<accession>A0AAD7TDS3</accession>
<organism evidence="1 2">
    <name type="scientific">Aldrovandia affinis</name>
    <dbReference type="NCBI Taxonomy" id="143900"/>
    <lineage>
        <taxon>Eukaryota</taxon>
        <taxon>Metazoa</taxon>
        <taxon>Chordata</taxon>
        <taxon>Craniata</taxon>
        <taxon>Vertebrata</taxon>
        <taxon>Euteleostomi</taxon>
        <taxon>Actinopterygii</taxon>
        <taxon>Neopterygii</taxon>
        <taxon>Teleostei</taxon>
        <taxon>Notacanthiformes</taxon>
        <taxon>Halosauridae</taxon>
        <taxon>Aldrovandia</taxon>
    </lineage>
</organism>
<proteinExistence type="predicted"/>
<protein>
    <submittedName>
        <fullName evidence="1">Uncharacterized protein</fullName>
    </submittedName>
</protein>
<reference evidence="1" key="1">
    <citation type="journal article" date="2023" name="Science">
        <title>Genome structures resolve the early diversification of teleost fishes.</title>
        <authorList>
            <person name="Parey E."/>
            <person name="Louis A."/>
            <person name="Montfort J."/>
            <person name="Bouchez O."/>
            <person name="Roques C."/>
            <person name="Iampietro C."/>
            <person name="Lluch J."/>
            <person name="Castinel A."/>
            <person name="Donnadieu C."/>
            <person name="Desvignes T."/>
            <person name="Floi Bucao C."/>
            <person name="Jouanno E."/>
            <person name="Wen M."/>
            <person name="Mejri S."/>
            <person name="Dirks R."/>
            <person name="Jansen H."/>
            <person name="Henkel C."/>
            <person name="Chen W.J."/>
            <person name="Zahm M."/>
            <person name="Cabau C."/>
            <person name="Klopp C."/>
            <person name="Thompson A.W."/>
            <person name="Robinson-Rechavi M."/>
            <person name="Braasch I."/>
            <person name="Lecointre G."/>
            <person name="Bobe J."/>
            <person name="Postlethwait J.H."/>
            <person name="Berthelot C."/>
            <person name="Roest Crollius H."/>
            <person name="Guiguen Y."/>
        </authorList>
    </citation>
    <scope>NUCLEOTIDE SEQUENCE</scope>
    <source>
        <strain evidence="1">NC1722</strain>
    </source>
</reference>
<dbReference type="Proteomes" id="UP001221898">
    <property type="component" value="Unassembled WGS sequence"/>
</dbReference>
<name>A0AAD7TDS3_9TELE</name>
<gene>
    <name evidence="1" type="ORF">AAFF_G00141070</name>
</gene>
<keyword evidence="2" id="KW-1185">Reference proteome</keyword>
<dbReference type="AlphaFoldDB" id="A0AAD7TDS3"/>
<evidence type="ECO:0000313" key="1">
    <source>
        <dbReference type="EMBL" id="KAJ8418398.1"/>
    </source>
</evidence>
<dbReference type="EMBL" id="JAINUG010000002">
    <property type="protein sequence ID" value="KAJ8418398.1"/>
    <property type="molecule type" value="Genomic_DNA"/>
</dbReference>